<dbReference type="EC" id="2.7.11.1" evidence="1"/>
<dbReference type="FunFam" id="1.10.510.10:FF:000008">
    <property type="entry name" value="Non-specific serine/threonine protein kinase"/>
    <property type="match status" value="1"/>
</dbReference>
<evidence type="ECO:0000256" key="5">
    <source>
        <dbReference type="ARBA" id="ARBA00022741"/>
    </source>
</evidence>
<dbReference type="GO" id="GO:0004674">
    <property type="term" value="F:protein serine/threonine kinase activity"/>
    <property type="evidence" value="ECO:0007669"/>
    <property type="project" value="UniProtKB-KW"/>
</dbReference>
<dbReference type="Pfam" id="PF00069">
    <property type="entry name" value="Pkinase"/>
    <property type="match status" value="1"/>
</dbReference>
<dbReference type="InterPro" id="IPR000719">
    <property type="entry name" value="Prot_kinase_dom"/>
</dbReference>
<dbReference type="FunCoup" id="D8M5R3">
    <property type="interactions" value="48"/>
</dbReference>
<evidence type="ECO:0000256" key="8">
    <source>
        <dbReference type="ARBA" id="ARBA00047899"/>
    </source>
</evidence>
<dbReference type="AlphaFoldDB" id="D8M5R3"/>
<dbReference type="InterPro" id="IPR000961">
    <property type="entry name" value="AGC-kinase_C"/>
</dbReference>
<dbReference type="InterPro" id="IPR045270">
    <property type="entry name" value="STKc_AGC"/>
</dbReference>
<dbReference type="InterPro" id="IPR011009">
    <property type="entry name" value="Kinase-like_dom_sf"/>
</dbReference>
<keyword evidence="4" id="KW-0808">Transferase</keyword>
<dbReference type="PROSITE" id="PS00107">
    <property type="entry name" value="PROTEIN_KINASE_ATP"/>
    <property type="match status" value="1"/>
</dbReference>
<sequence>MPRQPMQENKKLTINDFDLLKTIGQGSFGKVLQVRMKETGKVYAMKILNKSKVLELKQYEHTLAERRIMEDISHPFLVCLRYAFQSQTKLYLVMDFFNGGELFHYLSSGRFSEGRAKFYAAEIVLGISHLHENNIVYRDLKPENLLLDPEGHIRITDFGLSKKDVEGDTAQSLCGTPEYLAPEILRKVPYGKSVDWWSLGILIYEMINGLPPFYDSNRKMMYHRILTASVPKSQFMSPEAYDLITGLLQKEPSKRLGYNSSDEIKNHPWFKEIDWEKLYRKEITPPYRPTVKDEMSTEQIDPEFTSVMPAVTPTPVNAVLTDQSAFANFSYAEGIVH</sequence>
<evidence type="ECO:0000256" key="7">
    <source>
        <dbReference type="ARBA" id="ARBA00022840"/>
    </source>
</evidence>
<dbReference type="GO" id="GO:0005524">
    <property type="term" value="F:ATP binding"/>
    <property type="evidence" value="ECO:0007669"/>
    <property type="project" value="UniProtKB-UniRule"/>
</dbReference>
<keyword evidence="15" id="KW-1185">Reference proteome</keyword>
<dbReference type="SUPFAM" id="SSF56112">
    <property type="entry name" value="Protein kinase-like (PK-like)"/>
    <property type="match status" value="1"/>
</dbReference>
<name>D8M5R3_BLAHO</name>
<keyword evidence="6" id="KW-0418">Kinase</keyword>
<dbReference type="OMA" id="PRANGNI"/>
<dbReference type="InterPro" id="IPR008271">
    <property type="entry name" value="Ser/Thr_kinase_AS"/>
</dbReference>
<dbReference type="SMART" id="SM00220">
    <property type="entry name" value="S_TKc"/>
    <property type="match status" value="1"/>
</dbReference>
<keyword evidence="5 10" id="KW-0547">Nucleotide-binding</keyword>
<dbReference type="Gene3D" id="3.30.200.20">
    <property type="entry name" value="Phosphorylase Kinase, domain 1"/>
    <property type="match status" value="1"/>
</dbReference>
<feature type="binding site" evidence="10">
    <location>
        <position position="46"/>
    </location>
    <ligand>
        <name>ATP</name>
        <dbReference type="ChEBI" id="CHEBI:30616"/>
    </ligand>
</feature>
<keyword evidence="7 10" id="KW-0067">ATP-binding</keyword>
<evidence type="ECO:0000256" key="10">
    <source>
        <dbReference type="PROSITE-ProRule" id="PRU10141"/>
    </source>
</evidence>
<comment type="similarity">
    <text evidence="11">Belongs to the protein kinase superfamily.</text>
</comment>
<evidence type="ECO:0000256" key="3">
    <source>
        <dbReference type="ARBA" id="ARBA00022553"/>
    </source>
</evidence>
<dbReference type="PROSITE" id="PS51285">
    <property type="entry name" value="AGC_KINASE_CTER"/>
    <property type="match status" value="1"/>
</dbReference>
<evidence type="ECO:0000256" key="9">
    <source>
        <dbReference type="ARBA" id="ARBA00048679"/>
    </source>
</evidence>
<organism evidence="14">
    <name type="scientific">Blastocystis hominis</name>
    <dbReference type="NCBI Taxonomy" id="12968"/>
    <lineage>
        <taxon>Eukaryota</taxon>
        <taxon>Sar</taxon>
        <taxon>Stramenopiles</taxon>
        <taxon>Bigyra</taxon>
        <taxon>Opalozoa</taxon>
        <taxon>Opalinata</taxon>
        <taxon>Blastocystidae</taxon>
        <taxon>Blastocystis</taxon>
    </lineage>
</organism>
<gene>
    <name evidence="14" type="ORF">GSBLH_T00003285001</name>
</gene>
<keyword evidence="2 11" id="KW-0723">Serine/threonine-protein kinase</keyword>
<protein>
    <recommendedName>
        <fullName evidence="1">non-specific serine/threonine protein kinase</fullName>
        <ecNumber evidence="1">2.7.11.1</ecNumber>
    </recommendedName>
</protein>
<dbReference type="InParanoid" id="D8M5R3"/>
<evidence type="ECO:0000256" key="11">
    <source>
        <dbReference type="RuleBase" id="RU000304"/>
    </source>
</evidence>
<evidence type="ECO:0000313" key="15">
    <source>
        <dbReference type="Proteomes" id="UP000008312"/>
    </source>
</evidence>
<evidence type="ECO:0000256" key="1">
    <source>
        <dbReference type="ARBA" id="ARBA00012513"/>
    </source>
</evidence>
<evidence type="ECO:0000256" key="6">
    <source>
        <dbReference type="ARBA" id="ARBA00022777"/>
    </source>
</evidence>
<accession>D8M5R3</accession>
<proteinExistence type="inferred from homology"/>
<evidence type="ECO:0000256" key="2">
    <source>
        <dbReference type="ARBA" id="ARBA00022527"/>
    </source>
</evidence>
<dbReference type="Gene3D" id="1.10.510.10">
    <property type="entry name" value="Transferase(Phosphotransferase) domain 1"/>
    <property type="match status" value="1"/>
</dbReference>
<dbReference type="EMBL" id="FN668661">
    <property type="protein sequence ID" value="CBK23402.2"/>
    <property type="molecule type" value="Genomic_DNA"/>
</dbReference>
<dbReference type="RefSeq" id="XP_012897450.1">
    <property type="nucleotide sequence ID" value="XM_013041996.1"/>
</dbReference>
<dbReference type="PROSITE" id="PS00108">
    <property type="entry name" value="PROTEIN_KINASE_ST"/>
    <property type="match status" value="1"/>
</dbReference>
<dbReference type="GeneID" id="24920390"/>
<dbReference type="OrthoDB" id="63267at2759"/>
<dbReference type="Pfam" id="PF00433">
    <property type="entry name" value="Pkinase_C"/>
    <property type="match status" value="1"/>
</dbReference>
<dbReference type="PROSITE" id="PS50011">
    <property type="entry name" value="PROTEIN_KINASE_DOM"/>
    <property type="match status" value="1"/>
</dbReference>
<evidence type="ECO:0000313" key="14">
    <source>
        <dbReference type="EMBL" id="CBK23402.2"/>
    </source>
</evidence>
<dbReference type="FunFam" id="3.30.200.20:FF:000048">
    <property type="entry name" value="Non-specific serine/threonine protein kinase"/>
    <property type="match status" value="1"/>
</dbReference>
<reference evidence="14" key="1">
    <citation type="submission" date="2010-02" db="EMBL/GenBank/DDBJ databases">
        <title>Sequencing and annotation of the Blastocystis hominis genome.</title>
        <authorList>
            <person name="Wincker P."/>
        </authorList>
    </citation>
    <scope>NUCLEOTIDE SEQUENCE</scope>
    <source>
        <strain evidence="14">Singapore isolate B</strain>
    </source>
</reference>
<dbReference type="GO" id="GO:0106310">
    <property type="term" value="F:protein serine kinase activity"/>
    <property type="evidence" value="ECO:0007669"/>
    <property type="project" value="RHEA"/>
</dbReference>
<dbReference type="CDD" id="cd05123">
    <property type="entry name" value="STKc_AGC"/>
    <property type="match status" value="1"/>
</dbReference>
<feature type="domain" description="Protein kinase" evidence="12">
    <location>
        <begin position="17"/>
        <end position="270"/>
    </location>
</feature>
<comment type="catalytic activity">
    <reaction evidence="8">
        <text>L-threonyl-[protein] + ATP = O-phospho-L-threonyl-[protein] + ADP + H(+)</text>
        <dbReference type="Rhea" id="RHEA:46608"/>
        <dbReference type="Rhea" id="RHEA-COMP:11060"/>
        <dbReference type="Rhea" id="RHEA-COMP:11605"/>
        <dbReference type="ChEBI" id="CHEBI:15378"/>
        <dbReference type="ChEBI" id="CHEBI:30013"/>
        <dbReference type="ChEBI" id="CHEBI:30616"/>
        <dbReference type="ChEBI" id="CHEBI:61977"/>
        <dbReference type="ChEBI" id="CHEBI:456216"/>
        <dbReference type="EC" id="2.7.11.1"/>
    </reaction>
</comment>
<evidence type="ECO:0000256" key="4">
    <source>
        <dbReference type="ARBA" id="ARBA00022679"/>
    </source>
</evidence>
<dbReference type="Proteomes" id="UP000008312">
    <property type="component" value="Unassembled WGS sequence"/>
</dbReference>
<feature type="domain" description="AGC-kinase C-terminal" evidence="13">
    <location>
        <begin position="271"/>
        <end position="337"/>
    </location>
</feature>
<dbReference type="SMART" id="SM00133">
    <property type="entry name" value="S_TK_X"/>
    <property type="match status" value="1"/>
</dbReference>
<dbReference type="InterPro" id="IPR017892">
    <property type="entry name" value="Pkinase_C"/>
</dbReference>
<evidence type="ECO:0000259" key="13">
    <source>
        <dbReference type="PROSITE" id="PS51285"/>
    </source>
</evidence>
<keyword evidence="3" id="KW-0597">Phosphoprotein</keyword>
<dbReference type="InterPro" id="IPR017441">
    <property type="entry name" value="Protein_kinase_ATP_BS"/>
</dbReference>
<evidence type="ECO:0000259" key="12">
    <source>
        <dbReference type="PROSITE" id="PS50011"/>
    </source>
</evidence>
<dbReference type="PANTHER" id="PTHR24351">
    <property type="entry name" value="RIBOSOMAL PROTEIN S6 KINASE"/>
    <property type="match status" value="1"/>
</dbReference>
<comment type="catalytic activity">
    <reaction evidence="9">
        <text>L-seryl-[protein] + ATP = O-phospho-L-seryl-[protein] + ADP + H(+)</text>
        <dbReference type="Rhea" id="RHEA:17989"/>
        <dbReference type="Rhea" id="RHEA-COMP:9863"/>
        <dbReference type="Rhea" id="RHEA-COMP:11604"/>
        <dbReference type="ChEBI" id="CHEBI:15378"/>
        <dbReference type="ChEBI" id="CHEBI:29999"/>
        <dbReference type="ChEBI" id="CHEBI:30616"/>
        <dbReference type="ChEBI" id="CHEBI:83421"/>
        <dbReference type="ChEBI" id="CHEBI:456216"/>
        <dbReference type="EC" id="2.7.11.1"/>
    </reaction>
</comment>